<dbReference type="EMBL" id="JBHSKP010000010">
    <property type="protein sequence ID" value="MFC5153560.1"/>
    <property type="molecule type" value="Genomic_DNA"/>
</dbReference>
<evidence type="ECO:0000313" key="2">
    <source>
        <dbReference type="EMBL" id="MFC5153560.1"/>
    </source>
</evidence>
<feature type="region of interest" description="Disordered" evidence="1">
    <location>
        <begin position="70"/>
        <end position="91"/>
    </location>
</feature>
<accession>A0ABW0ANI1</accession>
<proteinExistence type="predicted"/>
<name>A0ABW0ANI1_9ACTN</name>
<dbReference type="Proteomes" id="UP001596160">
    <property type="component" value="Unassembled WGS sequence"/>
</dbReference>
<evidence type="ECO:0000313" key="3">
    <source>
        <dbReference type="Proteomes" id="UP001596160"/>
    </source>
</evidence>
<reference evidence="3" key="1">
    <citation type="journal article" date="2019" name="Int. J. Syst. Evol. Microbiol.">
        <title>The Global Catalogue of Microorganisms (GCM) 10K type strain sequencing project: providing services to taxonomists for standard genome sequencing and annotation.</title>
        <authorList>
            <consortium name="The Broad Institute Genomics Platform"/>
            <consortium name="The Broad Institute Genome Sequencing Center for Infectious Disease"/>
            <person name="Wu L."/>
            <person name="Ma J."/>
        </authorList>
    </citation>
    <scope>NUCLEOTIDE SEQUENCE [LARGE SCALE GENOMIC DNA]</scope>
    <source>
        <strain evidence="3">PCU 266</strain>
    </source>
</reference>
<gene>
    <name evidence="2" type="ORF">ACFPRH_17650</name>
</gene>
<protein>
    <submittedName>
        <fullName evidence="2">Uncharacterized protein</fullName>
    </submittedName>
</protein>
<dbReference type="RefSeq" id="WP_344479516.1">
    <property type="nucleotide sequence ID" value="NZ_BAAASB010000012.1"/>
</dbReference>
<evidence type="ECO:0000256" key="1">
    <source>
        <dbReference type="SAM" id="MobiDB-lite"/>
    </source>
</evidence>
<keyword evidence="3" id="KW-1185">Reference proteome</keyword>
<sequence length="91" mass="10101">MRLPLDPQADDARRAWVACPGCDDARTCATCADRRNCRDHWRYLISNDGPVVHLQCPGCAHTWSLDTRPGVTRREDDAALSRPLSADTPPS</sequence>
<organism evidence="2 3">
    <name type="scientific">Streptomyces amakusaensis</name>
    <dbReference type="NCBI Taxonomy" id="67271"/>
    <lineage>
        <taxon>Bacteria</taxon>
        <taxon>Bacillati</taxon>
        <taxon>Actinomycetota</taxon>
        <taxon>Actinomycetes</taxon>
        <taxon>Kitasatosporales</taxon>
        <taxon>Streptomycetaceae</taxon>
        <taxon>Streptomyces</taxon>
    </lineage>
</organism>
<comment type="caution">
    <text evidence="2">The sequence shown here is derived from an EMBL/GenBank/DDBJ whole genome shotgun (WGS) entry which is preliminary data.</text>
</comment>